<dbReference type="InterPro" id="IPR005182">
    <property type="entry name" value="YdbS-like_PH"/>
</dbReference>
<proteinExistence type="predicted"/>
<name>A0AAU7VJP3_9FIRM</name>
<protein>
    <submittedName>
        <fullName evidence="3">PH domain-containing protein</fullName>
    </submittedName>
</protein>
<dbReference type="RefSeq" id="WP_350343092.1">
    <property type="nucleotide sequence ID" value="NZ_CP158367.1"/>
</dbReference>
<keyword evidence="1" id="KW-0812">Transmembrane</keyword>
<dbReference type="PANTHER" id="PTHR34473:SF2">
    <property type="entry name" value="UPF0699 TRANSMEMBRANE PROTEIN YDBT"/>
    <property type="match status" value="1"/>
</dbReference>
<feature type="transmembrane region" description="Helical" evidence="1">
    <location>
        <begin position="49"/>
        <end position="69"/>
    </location>
</feature>
<feature type="transmembrane region" description="Helical" evidence="1">
    <location>
        <begin position="20"/>
        <end position="43"/>
    </location>
</feature>
<accession>A0AAU7VJP3</accession>
<evidence type="ECO:0000259" key="2">
    <source>
        <dbReference type="Pfam" id="PF03703"/>
    </source>
</evidence>
<dbReference type="PANTHER" id="PTHR34473">
    <property type="entry name" value="UPF0699 TRANSMEMBRANE PROTEIN YDBS"/>
    <property type="match status" value="1"/>
</dbReference>
<evidence type="ECO:0000313" key="3">
    <source>
        <dbReference type="EMBL" id="XBX74338.1"/>
    </source>
</evidence>
<reference evidence="3" key="1">
    <citation type="journal article" date="2013" name="Extremophiles">
        <title>Proteinivorax tanatarense gen. nov., sp. nov., an anaerobic, haloalkaliphilic, proteolytic bacterium isolated from a decaying algal bloom, and proposal of Proteinivoraceae fam. nov.</title>
        <authorList>
            <person name="Kevbrin V."/>
            <person name="Boltyanskaya Y."/>
            <person name="Zhilina T."/>
            <person name="Kolganova T."/>
            <person name="Lavrentjeva E."/>
            <person name="Kuznetsov B."/>
        </authorList>
    </citation>
    <scope>NUCLEOTIDE SEQUENCE</scope>
    <source>
        <strain evidence="3">Z-910T</strain>
    </source>
</reference>
<reference evidence="3" key="2">
    <citation type="submission" date="2024-06" db="EMBL/GenBank/DDBJ databases">
        <authorList>
            <person name="Petrova K.O."/>
            <person name="Toshchakov S.V."/>
            <person name="Boltjanskaja Y.V."/>
            <person name="Kevbrin V."/>
        </authorList>
    </citation>
    <scope>NUCLEOTIDE SEQUENCE</scope>
    <source>
        <strain evidence="3">Z-910T</strain>
    </source>
</reference>
<keyword evidence="1" id="KW-1133">Transmembrane helix</keyword>
<gene>
    <name evidence="3" type="ORF">PRVXT_002372</name>
</gene>
<evidence type="ECO:0000256" key="1">
    <source>
        <dbReference type="SAM" id="Phobius"/>
    </source>
</evidence>
<dbReference type="EMBL" id="CP158367">
    <property type="protein sequence ID" value="XBX74338.1"/>
    <property type="molecule type" value="Genomic_DNA"/>
</dbReference>
<dbReference type="Pfam" id="PF03703">
    <property type="entry name" value="bPH_2"/>
    <property type="match status" value="1"/>
</dbReference>
<sequence length="161" mass="18772">MDYKRPKEKIHPKAIKAWRVGGCIYFAFYIFIIIGFIVSSRLWGPFPNFILWILMSLAIVLGLLNIFIIPSIRKRYWCYEIKEYEVDIQYGILVVKRSLIPMAKIQHVDTEQGPILRYFQLATLSISTAGTNHKIPALKMEKALELRKQISTLARINDEEI</sequence>
<organism evidence="3">
    <name type="scientific">Proteinivorax tanatarense</name>
    <dbReference type="NCBI Taxonomy" id="1260629"/>
    <lineage>
        <taxon>Bacteria</taxon>
        <taxon>Bacillati</taxon>
        <taxon>Bacillota</taxon>
        <taxon>Clostridia</taxon>
        <taxon>Eubacteriales</taxon>
        <taxon>Proteinivoracaceae</taxon>
        <taxon>Proteinivorax</taxon>
    </lineage>
</organism>
<dbReference type="AlphaFoldDB" id="A0AAU7VJP3"/>
<keyword evidence="1" id="KW-0472">Membrane</keyword>
<feature type="domain" description="YdbS-like PH" evidence="2">
    <location>
        <begin position="75"/>
        <end position="150"/>
    </location>
</feature>